<dbReference type="Gene3D" id="1.20.970.10">
    <property type="entry name" value="Transferase, Pyrimidine Nucleoside Phosphorylase, Chain C"/>
    <property type="match status" value="1"/>
</dbReference>
<dbReference type="Pfam" id="PF02885">
    <property type="entry name" value="Glycos_trans_3N"/>
    <property type="match status" value="1"/>
</dbReference>
<reference evidence="5" key="1">
    <citation type="submission" date="2016-10" db="EMBL/GenBank/DDBJ databases">
        <authorList>
            <person name="de Groot N.N."/>
        </authorList>
    </citation>
    <scope>NUCLEOTIDE SEQUENCE</scope>
</reference>
<organism evidence="5">
    <name type="scientific">hydrothermal vent metagenome</name>
    <dbReference type="NCBI Taxonomy" id="652676"/>
    <lineage>
        <taxon>unclassified sequences</taxon>
        <taxon>metagenomes</taxon>
        <taxon>ecological metagenomes</taxon>
    </lineage>
</organism>
<evidence type="ECO:0000259" key="3">
    <source>
        <dbReference type="Pfam" id="PF00591"/>
    </source>
</evidence>
<dbReference type="SUPFAM" id="SSF47648">
    <property type="entry name" value="Nucleoside phosphorylase/phosphoribosyltransferase N-terminal domain"/>
    <property type="match status" value="1"/>
</dbReference>
<dbReference type="InterPro" id="IPR035902">
    <property type="entry name" value="Nuc_phospho_transferase"/>
</dbReference>
<gene>
    <name evidence="5" type="ORF">MNB_SV-8-1276</name>
</gene>
<sequence>MTSREFLPYLKCVGTGPKRNRDLNKEEMSIVIRAFLKKEVLPEQVAAFILGWRVKGESIEEFTGALEVFDEFVKHSPLPNSIEFGYPYDGKVKNPYIFPLTAKYLQGFDINLSLHGGLLQPAKEGTTLKEVCDNTSLEDNIYYYDRSEYFPELYAFSGIRDKLGLRSSFNTIEKLLGITQSDTAIIGAFHKPFVDKYIQLYKDRYKKLIIIKGNEGTPEIFSKCAVTIVENDEITEMKVDPKAYGIDYRKSTERISLESSLEQLHTPTEAFMELALFNAAVILFLTNRVESIEAGILTISAHHTTALS</sequence>
<dbReference type="AlphaFoldDB" id="A0A1W1BXS0"/>
<dbReference type="InterPro" id="IPR017459">
    <property type="entry name" value="Glycosyl_Trfase_fam3_N_dom"/>
</dbReference>
<dbReference type="PANTHER" id="PTHR43285">
    <property type="entry name" value="ANTHRANILATE PHOSPHORIBOSYLTRANSFERASE"/>
    <property type="match status" value="1"/>
</dbReference>
<evidence type="ECO:0000313" key="5">
    <source>
        <dbReference type="EMBL" id="SFV58242.1"/>
    </source>
</evidence>
<dbReference type="Gene3D" id="3.40.1030.10">
    <property type="entry name" value="Nucleoside phosphorylase/phosphoribosyltransferase catalytic domain"/>
    <property type="match status" value="1"/>
</dbReference>
<dbReference type="GO" id="GO:0000162">
    <property type="term" value="P:L-tryptophan biosynthetic process"/>
    <property type="evidence" value="ECO:0007669"/>
    <property type="project" value="InterPro"/>
</dbReference>
<dbReference type="GO" id="GO:0004048">
    <property type="term" value="F:anthranilate phosphoribosyltransferase activity"/>
    <property type="evidence" value="ECO:0007669"/>
    <property type="project" value="InterPro"/>
</dbReference>
<protein>
    <submittedName>
        <fullName evidence="5">Phosphoribosyltransferase</fullName>
    </submittedName>
</protein>
<feature type="domain" description="Glycosyl transferase family 3" evidence="3">
    <location>
        <begin position="147"/>
        <end position="302"/>
    </location>
</feature>
<dbReference type="GO" id="GO:0005829">
    <property type="term" value="C:cytosol"/>
    <property type="evidence" value="ECO:0007669"/>
    <property type="project" value="TreeGrafter"/>
</dbReference>
<feature type="domain" description="Glycosyl transferase family 3 N-terminal" evidence="4">
    <location>
        <begin position="9"/>
        <end position="71"/>
    </location>
</feature>
<dbReference type="EMBL" id="FPHD01000048">
    <property type="protein sequence ID" value="SFV58242.1"/>
    <property type="molecule type" value="Genomic_DNA"/>
</dbReference>
<dbReference type="InterPro" id="IPR005940">
    <property type="entry name" value="Anthranilate_Pribosyl_Tfrase"/>
</dbReference>
<keyword evidence="1 5" id="KW-0328">Glycosyltransferase</keyword>
<evidence type="ECO:0000256" key="2">
    <source>
        <dbReference type="ARBA" id="ARBA00022679"/>
    </source>
</evidence>
<proteinExistence type="predicted"/>
<dbReference type="InterPro" id="IPR036320">
    <property type="entry name" value="Glycosyl_Trfase_fam3_N_dom_sf"/>
</dbReference>
<name>A0A1W1BXS0_9ZZZZ</name>
<dbReference type="SUPFAM" id="SSF52418">
    <property type="entry name" value="Nucleoside phosphorylase/phosphoribosyltransferase catalytic domain"/>
    <property type="match status" value="1"/>
</dbReference>
<evidence type="ECO:0000256" key="1">
    <source>
        <dbReference type="ARBA" id="ARBA00022676"/>
    </source>
</evidence>
<dbReference type="PANTHER" id="PTHR43285:SF2">
    <property type="entry name" value="ANTHRANILATE PHOSPHORIBOSYLTRANSFERASE"/>
    <property type="match status" value="1"/>
</dbReference>
<dbReference type="Pfam" id="PF00591">
    <property type="entry name" value="Glycos_transf_3"/>
    <property type="match status" value="1"/>
</dbReference>
<keyword evidence="2 5" id="KW-0808">Transferase</keyword>
<dbReference type="InterPro" id="IPR000312">
    <property type="entry name" value="Glycosyl_Trfase_fam3"/>
</dbReference>
<evidence type="ECO:0000259" key="4">
    <source>
        <dbReference type="Pfam" id="PF02885"/>
    </source>
</evidence>
<accession>A0A1W1BXS0</accession>